<sequence>MLIFTICTAAVNNDREQLDYVVSANNPAPFASGIQHLYHIVLRSPEMNAKQSLCCQFEEKKLNCT</sequence>
<reference evidence="1" key="1">
    <citation type="submission" date="2014-09" db="EMBL/GenBank/DDBJ databases">
        <authorList>
            <person name="Magalhaes I.L.F."/>
            <person name="Oliveira U."/>
            <person name="Santos F.R."/>
            <person name="Vidigal T.H.D.A."/>
            <person name="Brescovit A.D."/>
            <person name="Santos A.J."/>
        </authorList>
    </citation>
    <scope>NUCLEOTIDE SEQUENCE</scope>
    <source>
        <tissue evidence="1">Shoot tissue taken approximately 20 cm above the soil surface</tissue>
    </source>
</reference>
<protein>
    <submittedName>
        <fullName evidence="1">Uncharacterized protein</fullName>
    </submittedName>
</protein>
<proteinExistence type="predicted"/>
<accession>A0A0A8Z4Q6</accession>
<evidence type="ECO:0000313" key="1">
    <source>
        <dbReference type="EMBL" id="JAD33796.1"/>
    </source>
</evidence>
<name>A0A0A8Z4Q6_ARUDO</name>
<dbReference type="EMBL" id="GBRH01264099">
    <property type="protein sequence ID" value="JAD33796.1"/>
    <property type="molecule type" value="Transcribed_RNA"/>
</dbReference>
<reference evidence="1" key="2">
    <citation type="journal article" date="2015" name="Data Brief">
        <title>Shoot transcriptome of the giant reed, Arundo donax.</title>
        <authorList>
            <person name="Barrero R.A."/>
            <person name="Guerrero F.D."/>
            <person name="Moolhuijzen P."/>
            <person name="Goolsby J.A."/>
            <person name="Tidwell J."/>
            <person name="Bellgard S.E."/>
            <person name="Bellgard M.I."/>
        </authorList>
    </citation>
    <scope>NUCLEOTIDE SEQUENCE</scope>
    <source>
        <tissue evidence="1">Shoot tissue taken approximately 20 cm above the soil surface</tissue>
    </source>
</reference>
<dbReference type="AlphaFoldDB" id="A0A0A8Z4Q6"/>
<organism evidence="1">
    <name type="scientific">Arundo donax</name>
    <name type="common">Giant reed</name>
    <name type="synonym">Donax arundinaceus</name>
    <dbReference type="NCBI Taxonomy" id="35708"/>
    <lineage>
        <taxon>Eukaryota</taxon>
        <taxon>Viridiplantae</taxon>
        <taxon>Streptophyta</taxon>
        <taxon>Embryophyta</taxon>
        <taxon>Tracheophyta</taxon>
        <taxon>Spermatophyta</taxon>
        <taxon>Magnoliopsida</taxon>
        <taxon>Liliopsida</taxon>
        <taxon>Poales</taxon>
        <taxon>Poaceae</taxon>
        <taxon>PACMAD clade</taxon>
        <taxon>Arundinoideae</taxon>
        <taxon>Arundineae</taxon>
        <taxon>Arundo</taxon>
    </lineage>
</organism>